<feature type="compositionally biased region" description="Pro residues" evidence="2">
    <location>
        <begin position="513"/>
        <end position="523"/>
    </location>
</feature>
<dbReference type="Proteomes" id="UP000249082">
    <property type="component" value="Unassembled WGS sequence"/>
</dbReference>
<protein>
    <recommendedName>
        <fullName evidence="1">Cyclic di-GMP-binding protein</fullName>
    </recommendedName>
    <alternativeName>
        <fullName evidence="1">Cellulose synthase regulatory subunit</fullName>
    </alternativeName>
</protein>
<keyword evidence="1" id="KW-1003">Cell membrane</keyword>
<reference evidence="3 4" key="1">
    <citation type="submission" date="2017-08" db="EMBL/GenBank/DDBJ databases">
        <title>Infants hospitalized years apart are colonized by the same room-sourced microbial strains.</title>
        <authorList>
            <person name="Brooks B."/>
            <person name="Olm M.R."/>
            <person name="Firek B.A."/>
            <person name="Baker R."/>
            <person name="Thomas B.C."/>
            <person name="Morowitz M.J."/>
            <person name="Banfield J.F."/>
        </authorList>
    </citation>
    <scope>NUCLEOTIDE SEQUENCE [LARGE SCALE GENOMIC DNA]</scope>
    <source>
        <strain evidence="3">S2_005_002_R2_33</strain>
    </source>
</reference>
<dbReference type="EMBL" id="QFPX01000023">
    <property type="protein sequence ID" value="PZQ51921.1"/>
    <property type="molecule type" value="Genomic_DNA"/>
</dbReference>
<comment type="similarity">
    <text evidence="1">Belongs to the AcsB/BcsB family.</text>
</comment>
<comment type="function">
    <text evidence="1">Binds the cellulose synthase activator, bis-(3'-5') cyclic diguanylic acid (c-di-GMP).</text>
</comment>
<dbReference type="Pfam" id="PF03170">
    <property type="entry name" value="BcsB"/>
    <property type="match status" value="1"/>
</dbReference>
<dbReference type="AlphaFoldDB" id="A0A2W5NEK1"/>
<comment type="caution">
    <text evidence="3">The sequence shown here is derived from an EMBL/GenBank/DDBJ whole genome shotgun (WGS) entry which is preliminary data.</text>
</comment>
<comment type="subunit">
    <text evidence="1">Tightly associated with the cellulose synthase catalytic subunit.</text>
</comment>
<dbReference type="GO" id="GO:0005886">
    <property type="term" value="C:plasma membrane"/>
    <property type="evidence" value="ECO:0007669"/>
    <property type="project" value="UniProtKB-SubCell"/>
</dbReference>
<evidence type="ECO:0000313" key="4">
    <source>
        <dbReference type="Proteomes" id="UP000249082"/>
    </source>
</evidence>
<dbReference type="GO" id="GO:0006011">
    <property type="term" value="P:UDP-alpha-D-glucose metabolic process"/>
    <property type="evidence" value="ECO:0007669"/>
    <property type="project" value="InterPro"/>
</dbReference>
<accession>A0A2W5NEK1</accession>
<evidence type="ECO:0000313" key="3">
    <source>
        <dbReference type="EMBL" id="PZQ51921.1"/>
    </source>
</evidence>
<feature type="region of interest" description="Disordered" evidence="2">
    <location>
        <begin position="510"/>
        <end position="530"/>
    </location>
</feature>
<evidence type="ECO:0000256" key="1">
    <source>
        <dbReference type="RuleBase" id="RU365021"/>
    </source>
</evidence>
<sequence length="530" mass="57088">MRLWGIGLLALVLVGLLIVIGRTGMFDGLTDRNRLGPPFFDDFERGSSDFIDTGGRSVFVAQVHPDAPLILSGLPSYAAKTFRMPVDSRPVSGTYDVAFRVDAARGAQGALRITINGIKRADVILAEGRSEQKAQVELTPTELASRELEVKLALVGRGPLQECTPNEAMSAVVAIEPPSGLHIRLDKPLSTVRDKLALWGNLVPVKWDGVDQPADLTRLMTAARLAEKGHAVYFGDKGLSGQELADLLKLAPDNRTRPGLSAYPIALLSDIANAGARRFDRETTWRYSYAAADLPGRELPKALDLRMLLGPIEDTRTTLVVTLNGRLLATRHLGEEDDRLNQSIALPPEFQMARNDLEVTLTSYDHDDMRCGAMRLIAAEMLPSTVLQGGGPRLDLPILQIRAALQANPPVALSSTPLTAPDAQAAVRILTELTPGRLRTGDANARSAIHVLSGDIAAAAAKLRPKGRAWILHYPQDRRQDLVVEPLSRQAAGLAARVAVVVDLPAIAVTAPSPQPNPAAPKPMEPKPKS</sequence>
<comment type="pathway">
    <text evidence="1">Glycan metabolism; bacterial cellulose biosynthesis.</text>
</comment>
<keyword evidence="1" id="KW-0997">Cell inner membrane</keyword>
<keyword evidence="1" id="KW-0973">c-di-GMP</keyword>
<name>A0A2W5NEK1_9SPHN</name>
<proteinExistence type="inferred from homology"/>
<gene>
    <name evidence="3" type="ORF">DI555_20450</name>
</gene>
<evidence type="ECO:0000256" key="2">
    <source>
        <dbReference type="SAM" id="MobiDB-lite"/>
    </source>
</evidence>
<comment type="subcellular location">
    <subcellularLocation>
        <location evidence="1">Cell inner membrane</location>
    </subcellularLocation>
</comment>
<organism evidence="3 4">
    <name type="scientific">Novosphingobium pentaromativorans</name>
    <dbReference type="NCBI Taxonomy" id="205844"/>
    <lineage>
        <taxon>Bacteria</taxon>
        <taxon>Pseudomonadati</taxon>
        <taxon>Pseudomonadota</taxon>
        <taxon>Alphaproteobacteria</taxon>
        <taxon>Sphingomonadales</taxon>
        <taxon>Sphingomonadaceae</taxon>
        <taxon>Novosphingobium</taxon>
    </lineage>
</organism>
<keyword evidence="1" id="KW-0472">Membrane</keyword>
<keyword evidence="1" id="KW-0135">Cellulose biosynthesis</keyword>
<dbReference type="UniPathway" id="UPA00694"/>
<dbReference type="GO" id="GO:0030244">
    <property type="term" value="P:cellulose biosynthetic process"/>
    <property type="evidence" value="ECO:0007669"/>
    <property type="project" value="UniProtKB-KW"/>
</dbReference>
<dbReference type="InterPro" id="IPR018513">
    <property type="entry name" value="Cell_synthase_bac"/>
</dbReference>